<dbReference type="GO" id="GO:0019843">
    <property type="term" value="F:rRNA binding"/>
    <property type="evidence" value="ECO:0007669"/>
    <property type="project" value="UniProtKB-UniRule"/>
</dbReference>
<dbReference type="Gene3D" id="2.30.310.10">
    <property type="entry name" value="ibrinogen binding protein from staphylococcus aureus domain"/>
    <property type="match status" value="1"/>
</dbReference>
<organism evidence="7 8">
    <name type="scientific">Candidatus Faecousia excrementigallinarum</name>
    <dbReference type="NCBI Taxonomy" id="2840806"/>
    <lineage>
        <taxon>Bacteria</taxon>
        <taxon>Bacillati</taxon>
        <taxon>Bacillota</taxon>
        <taxon>Clostridia</taxon>
        <taxon>Eubacteriales</taxon>
        <taxon>Oscillospiraceae</taxon>
        <taxon>Faecousia</taxon>
    </lineage>
</organism>
<gene>
    <name evidence="5" type="primary">rqcH</name>
    <name evidence="7" type="ORF">IAB74_04135</name>
</gene>
<comment type="function">
    <text evidence="5">Key component of the ribosome quality control system (RQC), a ribosome-associated complex that mediates the extraction of incompletely synthesized nascent chains from stalled ribosomes and their subsequent degradation. RqcH recruits Ala-charged tRNA, and with RqcP directs the elongation of stalled nascent chains on 50S ribosomal subunits, leading to non-templated C-terminal alanine extensions (Ala tail). The Ala tail promotes nascent chain degradation. May add between 1 and at least 8 Ala residues. Binds to stalled 50S ribosomal subunits.</text>
</comment>
<evidence type="ECO:0000313" key="7">
    <source>
        <dbReference type="EMBL" id="HIQ67684.1"/>
    </source>
</evidence>
<dbReference type="EMBL" id="DVFK01000061">
    <property type="protein sequence ID" value="HIQ67684.1"/>
    <property type="molecule type" value="Genomic_DNA"/>
</dbReference>
<dbReference type="GO" id="GO:0072344">
    <property type="term" value="P:rescue of stalled ribosome"/>
    <property type="evidence" value="ECO:0007669"/>
    <property type="project" value="UniProtKB-UniRule"/>
</dbReference>
<keyword evidence="4 5" id="KW-0648">Protein biosynthesis</keyword>
<evidence type="ECO:0000256" key="2">
    <source>
        <dbReference type="ARBA" id="ARBA00022730"/>
    </source>
</evidence>
<dbReference type="InterPro" id="IPR043682">
    <property type="entry name" value="RqcH_bacterial"/>
</dbReference>
<evidence type="ECO:0000256" key="5">
    <source>
        <dbReference type="HAMAP-Rule" id="MF_00844"/>
    </source>
</evidence>
<dbReference type="PANTHER" id="PTHR15239:SF6">
    <property type="entry name" value="RIBOSOME QUALITY CONTROL COMPLEX SUBUNIT NEMF"/>
    <property type="match status" value="1"/>
</dbReference>
<accession>A0A9D1CMU9</accession>
<comment type="similarity">
    <text evidence="5">Belongs to the NEMF family.</text>
</comment>
<dbReference type="GO" id="GO:1990112">
    <property type="term" value="C:RQC complex"/>
    <property type="evidence" value="ECO:0007669"/>
    <property type="project" value="TreeGrafter"/>
</dbReference>
<comment type="caution">
    <text evidence="7">The sequence shown here is derived from an EMBL/GenBank/DDBJ whole genome shotgun (WGS) entry which is preliminary data.</text>
</comment>
<dbReference type="Pfam" id="PF05670">
    <property type="entry name" value="NFACT-R_1"/>
    <property type="match status" value="1"/>
</dbReference>
<dbReference type="Pfam" id="PF05833">
    <property type="entry name" value="NFACT_N"/>
    <property type="match status" value="1"/>
</dbReference>
<sequence>MAFDAYFLTAVLKEIREKTLGARVEKIYQPSRDTVILLLKGQTGRYKLLLAPNPAAPRLYLTQTSPENPQEPPMFCMLLRKHLLGARLEEISQLPMERCVTFTFSCTDELGDPTQKRLTAELMGRTCNLYLLGADGRILDCLRRIGIDGAIKRPALPGLYYQLPEPVEKKNPAELTREDYLQILTAPGADLLSQRLMDTLGGLSALVCREAALYAAGDTEARLEGADKEALSQSLSDFFSRYLTNPEPWYTPDAQGNPKQFAFCPIHQYGSCQKAESFGELLDKAYVLREQQDAMGQKSQSLRKTLQNLSQRVTRKMAIQEKELAATYDRERLRQLGDILTANIHRMKKGQTQVEVEDFYDPDMKVITVSLSPLLSPQENAAKYYKDYTRMKNAQKELTHQLELGKVEKAYLQSVLEELSRADSDAALEEIRQELQAGGYVRPDAGKKRMKAKKLAPMRFESTSGYPIYVGRNNRQNEELTFKAARKDDLWLHAQKVHGSHVIISCGGTTPDDDTVTQAAQLAAYYSEARNGQNVPVDVTPVKQVKKTPGGKPGMVIYHTYRTVLANPYKDIVVDPLNAQGKNGQNPEKC</sequence>
<evidence type="ECO:0000256" key="4">
    <source>
        <dbReference type="ARBA" id="ARBA00022917"/>
    </source>
</evidence>
<dbReference type="PANTHER" id="PTHR15239">
    <property type="entry name" value="NUCLEAR EXPORT MEDIATOR FACTOR NEMF"/>
    <property type="match status" value="1"/>
</dbReference>
<dbReference type="GO" id="GO:0043023">
    <property type="term" value="F:ribosomal large subunit binding"/>
    <property type="evidence" value="ECO:0007669"/>
    <property type="project" value="UniProtKB-UniRule"/>
</dbReference>
<dbReference type="GO" id="GO:0000049">
    <property type="term" value="F:tRNA binding"/>
    <property type="evidence" value="ECO:0007669"/>
    <property type="project" value="UniProtKB-UniRule"/>
</dbReference>
<dbReference type="InterPro" id="IPR008532">
    <property type="entry name" value="NFACT_RNA-bd"/>
</dbReference>
<dbReference type="Proteomes" id="UP000886796">
    <property type="component" value="Unassembled WGS sequence"/>
</dbReference>
<comment type="subunit">
    <text evidence="5">Associates with stalled 50S ribosomal subunits. Binds to RqcP.</text>
</comment>
<reference evidence="7" key="1">
    <citation type="submission" date="2020-10" db="EMBL/GenBank/DDBJ databases">
        <authorList>
            <person name="Gilroy R."/>
        </authorList>
    </citation>
    <scope>NUCLEOTIDE SEQUENCE</scope>
    <source>
        <strain evidence="7">13361</strain>
    </source>
</reference>
<evidence type="ECO:0000313" key="8">
    <source>
        <dbReference type="Proteomes" id="UP000886796"/>
    </source>
</evidence>
<proteinExistence type="inferred from homology"/>
<reference evidence="7" key="2">
    <citation type="journal article" date="2021" name="PeerJ">
        <title>Extensive microbial diversity within the chicken gut microbiome revealed by metagenomics and culture.</title>
        <authorList>
            <person name="Gilroy R."/>
            <person name="Ravi A."/>
            <person name="Getino M."/>
            <person name="Pursley I."/>
            <person name="Horton D.L."/>
            <person name="Alikhan N.F."/>
            <person name="Baker D."/>
            <person name="Gharbi K."/>
            <person name="Hall N."/>
            <person name="Watson M."/>
            <person name="Adriaenssens E.M."/>
            <person name="Foster-Nyarko E."/>
            <person name="Jarju S."/>
            <person name="Secka A."/>
            <person name="Antonio M."/>
            <person name="Oren A."/>
            <person name="Chaudhuri R.R."/>
            <person name="La Ragione R."/>
            <person name="Hildebrand F."/>
            <person name="Pallen M.J."/>
        </authorList>
    </citation>
    <scope>NUCLEOTIDE SEQUENCE</scope>
    <source>
        <strain evidence="7">13361</strain>
    </source>
</reference>
<keyword evidence="3 5" id="KW-0694">RNA-binding</keyword>
<feature type="domain" description="NFACT RNA-binding" evidence="6">
    <location>
        <begin position="459"/>
        <end position="551"/>
    </location>
</feature>
<name>A0A9D1CMU9_9FIRM</name>
<keyword evidence="2 5" id="KW-0699">rRNA-binding</keyword>
<dbReference type="InterPro" id="IPR051608">
    <property type="entry name" value="RQC_Subunit_NEMF"/>
</dbReference>
<protein>
    <recommendedName>
        <fullName evidence="5">Rqc2 homolog RqcH</fullName>
        <shortName evidence="5">RqcH</shortName>
    </recommendedName>
</protein>
<evidence type="ECO:0000256" key="3">
    <source>
        <dbReference type="ARBA" id="ARBA00022884"/>
    </source>
</evidence>
<evidence type="ECO:0000256" key="1">
    <source>
        <dbReference type="ARBA" id="ARBA00022555"/>
    </source>
</evidence>
<dbReference type="HAMAP" id="MF_00844_B">
    <property type="entry name" value="RqcH_B"/>
    <property type="match status" value="1"/>
</dbReference>
<keyword evidence="1 5" id="KW-0820">tRNA-binding</keyword>
<evidence type="ECO:0000259" key="6">
    <source>
        <dbReference type="Pfam" id="PF05670"/>
    </source>
</evidence>
<dbReference type="AlphaFoldDB" id="A0A9D1CMU9"/>